<keyword evidence="1" id="KW-0812">Transmembrane</keyword>
<gene>
    <name evidence="2" type="ORF">RM423_09820</name>
</gene>
<keyword evidence="3" id="KW-1185">Reference proteome</keyword>
<sequence>MWVWPVLLGVFLVTVVALWRFARYANRIEDDSGYLADEHQRAPYGQKFLNILRGRG</sequence>
<feature type="transmembrane region" description="Helical" evidence="1">
    <location>
        <begin position="6"/>
        <end position="22"/>
    </location>
</feature>
<accession>A0ABU2J9M1</accession>
<dbReference type="RefSeq" id="WP_311422844.1">
    <property type="nucleotide sequence ID" value="NZ_JAVREH010000009.1"/>
</dbReference>
<organism evidence="2 3">
    <name type="scientific">Jatrophihabitans lederbergiae</name>
    <dbReference type="NCBI Taxonomy" id="3075547"/>
    <lineage>
        <taxon>Bacteria</taxon>
        <taxon>Bacillati</taxon>
        <taxon>Actinomycetota</taxon>
        <taxon>Actinomycetes</taxon>
        <taxon>Jatrophihabitantales</taxon>
        <taxon>Jatrophihabitantaceae</taxon>
        <taxon>Jatrophihabitans</taxon>
    </lineage>
</organism>
<evidence type="ECO:0000313" key="3">
    <source>
        <dbReference type="Proteomes" id="UP001183176"/>
    </source>
</evidence>
<name>A0ABU2J9M1_9ACTN</name>
<dbReference type="Proteomes" id="UP001183176">
    <property type="component" value="Unassembled WGS sequence"/>
</dbReference>
<reference evidence="3" key="1">
    <citation type="submission" date="2023-07" db="EMBL/GenBank/DDBJ databases">
        <title>30 novel species of actinomycetes from the DSMZ collection.</title>
        <authorList>
            <person name="Nouioui I."/>
        </authorList>
    </citation>
    <scope>NUCLEOTIDE SEQUENCE [LARGE SCALE GENOMIC DNA]</scope>
    <source>
        <strain evidence="3">DSM 44399</strain>
    </source>
</reference>
<keyword evidence="1" id="KW-0472">Membrane</keyword>
<evidence type="ECO:0000256" key="1">
    <source>
        <dbReference type="SAM" id="Phobius"/>
    </source>
</evidence>
<protein>
    <submittedName>
        <fullName evidence="2">Uncharacterized protein</fullName>
    </submittedName>
</protein>
<dbReference type="EMBL" id="JAVREH010000009">
    <property type="protein sequence ID" value="MDT0261691.1"/>
    <property type="molecule type" value="Genomic_DNA"/>
</dbReference>
<comment type="caution">
    <text evidence="2">The sequence shown here is derived from an EMBL/GenBank/DDBJ whole genome shotgun (WGS) entry which is preliminary data.</text>
</comment>
<evidence type="ECO:0000313" key="2">
    <source>
        <dbReference type="EMBL" id="MDT0261691.1"/>
    </source>
</evidence>
<keyword evidence="1" id="KW-1133">Transmembrane helix</keyword>
<proteinExistence type="predicted"/>